<keyword evidence="5 6" id="KW-0456">Lyase</keyword>
<organism evidence="8 9">
    <name type="scientific">Phenylobacterium montanum</name>
    <dbReference type="NCBI Taxonomy" id="2823693"/>
    <lineage>
        <taxon>Bacteria</taxon>
        <taxon>Pseudomonadati</taxon>
        <taxon>Pseudomonadota</taxon>
        <taxon>Alphaproteobacteria</taxon>
        <taxon>Caulobacterales</taxon>
        <taxon>Caulobacteraceae</taxon>
        <taxon>Phenylobacterium</taxon>
    </lineage>
</organism>
<dbReference type="InterPro" id="IPR050197">
    <property type="entry name" value="Aldolase_class_II_sugar_metab"/>
</dbReference>
<dbReference type="Pfam" id="PF00596">
    <property type="entry name" value="Aldolase_II"/>
    <property type="match status" value="1"/>
</dbReference>
<keyword evidence="2 6" id="KW-0479">Metal-binding</keyword>
<feature type="binding site" evidence="6">
    <location>
        <position position="93"/>
    </location>
    <ligand>
        <name>Zn(2+)</name>
        <dbReference type="ChEBI" id="CHEBI:29105"/>
    </ligand>
</feature>
<dbReference type="InterPro" id="IPR017714">
    <property type="entry name" value="MethylthioRu-1-P_deHdtase_MtnB"/>
</dbReference>
<dbReference type="RefSeq" id="WP_211938411.1">
    <property type="nucleotide sequence ID" value="NZ_CP073078.1"/>
</dbReference>
<dbReference type="GO" id="GO:0008270">
    <property type="term" value="F:zinc ion binding"/>
    <property type="evidence" value="ECO:0007669"/>
    <property type="project" value="UniProtKB-UniRule"/>
</dbReference>
<keyword evidence="9" id="KW-1185">Reference proteome</keyword>
<reference evidence="8" key="1">
    <citation type="submission" date="2021-04" db="EMBL/GenBank/DDBJ databases">
        <title>The complete genome sequence of Caulobacter sp. S6.</title>
        <authorList>
            <person name="Tang Y."/>
            <person name="Ouyang W."/>
            <person name="Liu Q."/>
            <person name="Huang B."/>
            <person name="Guo Z."/>
            <person name="Lei P."/>
        </authorList>
    </citation>
    <scope>NUCLEOTIDE SEQUENCE</scope>
    <source>
        <strain evidence="8">S6</strain>
    </source>
</reference>
<comment type="cofactor">
    <cofactor evidence="6">
        <name>Zn(2+)</name>
        <dbReference type="ChEBI" id="CHEBI:29105"/>
    </cofactor>
    <text evidence="6">Binds 1 zinc ion per subunit.</text>
</comment>
<evidence type="ECO:0000313" key="8">
    <source>
        <dbReference type="EMBL" id="QUD88360.1"/>
    </source>
</evidence>
<dbReference type="GO" id="GO:0016832">
    <property type="term" value="F:aldehyde-lyase activity"/>
    <property type="evidence" value="ECO:0007669"/>
    <property type="project" value="TreeGrafter"/>
</dbReference>
<dbReference type="NCBIfam" id="NF006672">
    <property type="entry name" value="PRK09220.1"/>
    <property type="match status" value="1"/>
</dbReference>
<evidence type="ECO:0000256" key="6">
    <source>
        <dbReference type="HAMAP-Rule" id="MF_01677"/>
    </source>
</evidence>
<proteinExistence type="inferred from homology"/>
<dbReference type="GO" id="GO:0019509">
    <property type="term" value="P:L-methionine salvage from methylthioadenosine"/>
    <property type="evidence" value="ECO:0007669"/>
    <property type="project" value="UniProtKB-UniRule"/>
</dbReference>
<dbReference type="PANTHER" id="PTHR22789:SF0">
    <property type="entry name" value="3-OXO-TETRONATE 4-PHOSPHATE DECARBOXYLASE-RELATED"/>
    <property type="match status" value="1"/>
</dbReference>
<keyword evidence="3 6" id="KW-0862">Zinc</keyword>
<dbReference type="EC" id="4.2.1.109" evidence="6"/>
<evidence type="ECO:0000256" key="3">
    <source>
        <dbReference type="ARBA" id="ARBA00022833"/>
    </source>
</evidence>
<evidence type="ECO:0000256" key="1">
    <source>
        <dbReference type="ARBA" id="ARBA00022605"/>
    </source>
</evidence>
<protein>
    <recommendedName>
        <fullName evidence="6">Methylthioribulose-1-phosphate dehydratase</fullName>
        <shortName evidence="6">MTRu-1-P dehydratase</shortName>
        <ecNumber evidence="6">4.2.1.109</ecNumber>
    </recommendedName>
</protein>
<evidence type="ECO:0000259" key="7">
    <source>
        <dbReference type="SMART" id="SM01007"/>
    </source>
</evidence>
<dbReference type="KEGG" id="caul:KCG34_00240"/>
<comment type="function">
    <text evidence="6">Catalyzes the dehydration of methylthioribulose-1-phosphate (MTRu-1-P) into 2,3-diketo-5-methylthiopentyl-1-phosphate (DK-MTP-1-P).</text>
</comment>
<sequence length="207" mass="21916">MHLDEARGELVAVGATFDAKGWVPATSGNFSARLGDGTMAITSSGKHKGRLTPADIMHADAEGRSLDGGKPSAETGLHVQLYRLFPEIGAVLHTHSPGGVALSRAFPQASAWVIEGHELVKALPGQTSHEARVTLPIVDNDQDMARLAEAIAPALLAKPAPPAYLIRGHGLYAWGKDVAEAEKVVEALEWLFAADLTERLYRAGAQS</sequence>
<dbReference type="InterPro" id="IPR001303">
    <property type="entry name" value="Aldolase_II/adducin_N"/>
</dbReference>
<evidence type="ECO:0000256" key="5">
    <source>
        <dbReference type="ARBA" id="ARBA00023239"/>
    </source>
</evidence>
<dbReference type="AlphaFoldDB" id="A0A975FZX8"/>
<dbReference type="Gene3D" id="3.40.225.10">
    <property type="entry name" value="Class II aldolase/adducin N-terminal domain"/>
    <property type="match status" value="1"/>
</dbReference>
<accession>A0A975FZX8</accession>
<dbReference type="PANTHER" id="PTHR22789">
    <property type="entry name" value="FUCULOSE PHOSPHATE ALDOLASE"/>
    <property type="match status" value="1"/>
</dbReference>
<comment type="pathway">
    <text evidence="6">Amino-acid biosynthesis; L-methionine biosynthesis via salvage pathway; L-methionine from S-methyl-5-thio-alpha-D-ribose 1-phosphate: step 2/6.</text>
</comment>
<evidence type="ECO:0000256" key="2">
    <source>
        <dbReference type="ARBA" id="ARBA00022723"/>
    </source>
</evidence>
<dbReference type="SUPFAM" id="SSF53639">
    <property type="entry name" value="AraD/HMP-PK domain-like"/>
    <property type="match status" value="1"/>
</dbReference>
<feature type="binding site" evidence="6">
    <location>
        <position position="95"/>
    </location>
    <ligand>
        <name>Zn(2+)</name>
        <dbReference type="ChEBI" id="CHEBI:29105"/>
    </ligand>
</feature>
<evidence type="ECO:0000313" key="9">
    <source>
        <dbReference type="Proteomes" id="UP000676409"/>
    </source>
</evidence>
<feature type="domain" description="Class II aldolase/adducin N-terminal" evidence="7">
    <location>
        <begin position="8"/>
        <end position="196"/>
    </location>
</feature>
<dbReference type="HAMAP" id="MF_01677">
    <property type="entry name" value="Salvage_MtnB"/>
    <property type="match status" value="1"/>
</dbReference>
<gene>
    <name evidence="6" type="primary">mtnB</name>
    <name evidence="8" type="ORF">KCG34_00240</name>
</gene>
<dbReference type="GO" id="GO:0005829">
    <property type="term" value="C:cytosol"/>
    <property type="evidence" value="ECO:0007669"/>
    <property type="project" value="TreeGrafter"/>
</dbReference>
<evidence type="ECO:0000256" key="4">
    <source>
        <dbReference type="ARBA" id="ARBA00023167"/>
    </source>
</evidence>
<dbReference type="Proteomes" id="UP000676409">
    <property type="component" value="Chromosome"/>
</dbReference>
<dbReference type="GO" id="GO:0046570">
    <property type="term" value="F:methylthioribulose 1-phosphate dehydratase activity"/>
    <property type="evidence" value="ECO:0007669"/>
    <property type="project" value="UniProtKB-UniRule"/>
</dbReference>
<dbReference type="NCBIfam" id="TIGR03328">
    <property type="entry name" value="salvage_mtnB"/>
    <property type="match status" value="1"/>
</dbReference>
<dbReference type="EMBL" id="CP073078">
    <property type="protein sequence ID" value="QUD88360.1"/>
    <property type="molecule type" value="Genomic_DNA"/>
</dbReference>
<dbReference type="SMART" id="SM01007">
    <property type="entry name" value="Aldolase_II"/>
    <property type="match status" value="1"/>
</dbReference>
<dbReference type="InterPro" id="IPR036409">
    <property type="entry name" value="Aldolase_II/adducin_N_sf"/>
</dbReference>
<comment type="similarity">
    <text evidence="6">Belongs to the aldolase class II family. MtnB subfamily.</text>
</comment>
<comment type="catalytic activity">
    <reaction evidence="6">
        <text>5-(methylsulfanyl)-D-ribulose 1-phosphate = 5-methylsulfanyl-2,3-dioxopentyl phosphate + H2O</text>
        <dbReference type="Rhea" id="RHEA:15549"/>
        <dbReference type="ChEBI" id="CHEBI:15377"/>
        <dbReference type="ChEBI" id="CHEBI:58548"/>
        <dbReference type="ChEBI" id="CHEBI:58828"/>
        <dbReference type="EC" id="4.2.1.109"/>
    </reaction>
</comment>
<dbReference type="GO" id="GO:0019323">
    <property type="term" value="P:pentose catabolic process"/>
    <property type="evidence" value="ECO:0007669"/>
    <property type="project" value="TreeGrafter"/>
</dbReference>
<name>A0A975FZX8_9CAUL</name>
<keyword evidence="4 6" id="KW-0486">Methionine biosynthesis</keyword>
<keyword evidence="1 6" id="KW-0028">Amino-acid biosynthesis</keyword>